<dbReference type="PANTHER" id="PTHR32063">
    <property type="match status" value="1"/>
</dbReference>
<keyword evidence="2" id="KW-1185">Reference proteome</keyword>
<name>A0A1I3RS51_9GAMM</name>
<dbReference type="Pfam" id="PF00873">
    <property type="entry name" value="ACR_tran"/>
    <property type="match status" value="1"/>
</dbReference>
<dbReference type="Proteomes" id="UP000199445">
    <property type="component" value="Unassembled WGS sequence"/>
</dbReference>
<dbReference type="AlphaFoldDB" id="A0A1I3RS51"/>
<dbReference type="Gene3D" id="1.20.1640.10">
    <property type="entry name" value="Multidrug efflux transporter AcrB transmembrane domain"/>
    <property type="match status" value="1"/>
</dbReference>
<evidence type="ECO:0000313" key="1">
    <source>
        <dbReference type="EMBL" id="SFJ48489.1"/>
    </source>
</evidence>
<sequence>MRALISAAMDRSRTTLLTFLFLVVGGLAAYQTIPKESNPDVTIPMIYVAMVLEGISPEDAERLLIRPMEQELRSLEGIKEMRSTGAEGHASVMLEFDAGFDPDKALQDVREKVDTARSKLPRDADEPRVHEINVSLFPVLSIGLSGPLSERELITVARRLQDSIEAIPEVLEVDIGGNR</sequence>
<proteinExistence type="predicted"/>
<dbReference type="InterPro" id="IPR001036">
    <property type="entry name" value="Acrflvin-R"/>
</dbReference>
<dbReference type="PANTHER" id="PTHR32063:SF0">
    <property type="entry name" value="SWARMING MOTILITY PROTEIN SWRC"/>
    <property type="match status" value="1"/>
</dbReference>
<dbReference type="Gene3D" id="3.30.70.1430">
    <property type="entry name" value="Multidrug efflux transporter AcrB pore domain"/>
    <property type="match status" value="1"/>
</dbReference>
<protein>
    <submittedName>
        <fullName evidence="1">Multidrug efflux pump</fullName>
    </submittedName>
</protein>
<reference evidence="1 2" key="1">
    <citation type="submission" date="2016-10" db="EMBL/GenBank/DDBJ databases">
        <authorList>
            <person name="de Groot N.N."/>
        </authorList>
    </citation>
    <scope>NUCLEOTIDE SEQUENCE [LARGE SCALE GENOMIC DNA]</scope>
    <source>
        <strain evidence="1 2">IBRC-M 10445</strain>
    </source>
</reference>
<organism evidence="1 2">
    <name type="scientific">Marinobacter persicus</name>
    <dbReference type="NCBI Taxonomy" id="930118"/>
    <lineage>
        <taxon>Bacteria</taxon>
        <taxon>Pseudomonadati</taxon>
        <taxon>Pseudomonadota</taxon>
        <taxon>Gammaproteobacteria</taxon>
        <taxon>Pseudomonadales</taxon>
        <taxon>Marinobacteraceae</taxon>
        <taxon>Marinobacter</taxon>
    </lineage>
</organism>
<dbReference type="GO" id="GO:0005886">
    <property type="term" value="C:plasma membrane"/>
    <property type="evidence" value="ECO:0007669"/>
    <property type="project" value="TreeGrafter"/>
</dbReference>
<dbReference type="GO" id="GO:0042910">
    <property type="term" value="F:xenobiotic transmembrane transporter activity"/>
    <property type="evidence" value="ECO:0007669"/>
    <property type="project" value="TreeGrafter"/>
</dbReference>
<evidence type="ECO:0000313" key="2">
    <source>
        <dbReference type="Proteomes" id="UP000199445"/>
    </source>
</evidence>
<dbReference type="Gene3D" id="3.30.70.1320">
    <property type="entry name" value="Multidrug efflux transporter AcrB pore domain like"/>
    <property type="match status" value="1"/>
</dbReference>
<dbReference type="EMBL" id="FOSC01000003">
    <property type="protein sequence ID" value="SFJ48489.1"/>
    <property type="molecule type" value="Genomic_DNA"/>
</dbReference>
<accession>A0A1I3RS51</accession>
<dbReference type="SUPFAM" id="SSF82693">
    <property type="entry name" value="Multidrug efflux transporter AcrB pore domain, PN1, PN2, PC1 and PC2 subdomains"/>
    <property type="match status" value="1"/>
</dbReference>
<gene>
    <name evidence="1" type="ORF">SAMN05216429_10335</name>
</gene>